<organism evidence="8">
    <name type="scientific">Timspurckia oligopyrenoides</name>
    <dbReference type="NCBI Taxonomy" id="708627"/>
    <lineage>
        <taxon>Eukaryota</taxon>
        <taxon>Rhodophyta</taxon>
        <taxon>Bangiophyceae</taxon>
        <taxon>Porphyridiales</taxon>
        <taxon>Porphyridiaceae</taxon>
        <taxon>Timspurckia</taxon>
    </lineage>
</organism>
<feature type="domain" description="S1 motif" evidence="6">
    <location>
        <begin position="80"/>
        <end position="150"/>
    </location>
</feature>
<dbReference type="Gene3D" id="2.40.50.140">
    <property type="entry name" value="Nucleic acid-binding proteins"/>
    <property type="match status" value="1"/>
</dbReference>
<dbReference type="GO" id="GO:0000932">
    <property type="term" value="C:P-body"/>
    <property type="evidence" value="ECO:0007669"/>
    <property type="project" value="TreeGrafter"/>
</dbReference>
<keyword evidence="5" id="KW-0539">Nucleus</keyword>
<proteinExistence type="inferred from homology"/>
<name>A0A7S1ERI9_9RHOD</name>
<feature type="domain" description="RNA polymerase Rpb7-like N-terminal" evidence="7">
    <location>
        <begin position="9"/>
        <end position="52"/>
    </location>
</feature>
<evidence type="ECO:0000256" key="2">
    <source>
        <dbReference type="ARBA" id="ARBA00009307"/>
    </source>
</evidence>
<evidence type="ECO:0000256" key="3">
    <source>
        <dbReference type="ARBA" id="ARBA00022478"/>
    </source>
</evidence>
<evidence type="ECO:0000256" key="1">
    <source>
        <dbReference type="ARBA" id="ARBA00004123"/>
    </source>
</evidence>
<evidence type="ECO:0000259" key="6">
    <source>
        <dbReference type="Pfam" id="PF00575"/>
    </source>
</evidence>
<dbReference type="InterPro" id="IPR036898">
    <property type="entry name" value="RNA_pol_Rpb7-like_N_sf"/>
</dbReference>
<keyword evidence="3" id="KW-0240">DNA-directed RNA polymerase</keyword>
<dbReference type="Pfam" id="PF03876">
    <property type="entry name" value="SHS2_Rpb7-N"/>
    <property type="match status" value="1"/>
</dbReference>
<dbReference type="Pfam" id="PF00575">
    <property type="entry name" value="S1"/>
    <property type="match status" value="1"/>
</dbReference>
<dbReference type="Gene3D" id="3.30.1490.120">
    <property type="entry name" value="RNA polymerase Rpb7-like, N-terminal domain"/>
    <property type="match status" value="1"/>
</dbReference>
<dbReference type="FunFam" id="2.40.50.140:FF:000043">
    <property type="entry name" value="DNA-directed RNA polymerase II subunit RPB7"/>
    <property type="match status" value="1"/>
</dbReference>
<evidence type="ECO:0008006" key="9">
    <source>
        <dbReference type="Google" id="ProtNLM"/>
    </source>
</evidence>
<dbReference type="AlphaFoldDB" id="A0A7S1ERI9"/>
<comment type="similarity">
    <text evidence="2">Belongs to the eukaryotic RPB7/RPC8 RNA polymerase subunit family.</text>
</comment>
<comment type="subcellular location">
    <subcellularLocation>
        <location evidence="1">Nucleus</location>
    </subcellularLocation>
</comment>
<evidence type="ECO:0000313" key="8">
    <source>
        <dbReference type="EMBL" id="CAD8819010.1"/>
    </source>
</evidence>
<gene>
    <name evidence="8" type="ORF">TOLI1172_LOCUS3399</name>
</gene>
<dbReference type="GO" id="GO:0045948">
    <property type="term" value="P:positive regulation of translational initiation"/>
    <property type="evidence" value="ECO:0007669"/>
    <property type="project" value="TreeGrafter"/>
</dbReference>
<dbReference type="GO" id="GO:0060213">
    <property type="term" value="P:positive regulation of nuclear-transcribed mRNA poly(A) tail shortening"/>
    <property type="evidence" value="ECO:0007669"/>
    <property type="project" value="TreeGrafter"/>
</dbReference>
<dbReference type="SUPFAM" id="SSF88798">
    <property type="entry name" value="N-terminal, heterodimerisation domain of RBP7 (RpoE)"/>
    <property type="match status" value="1"/>
</dbReference>
<dbReference type="EMBL" id="HBFP01004773">
    <property type="protein sequence ID" value="CAD8819010.1"/>
    <property type="molecule type" value="Transcribed_RNA"/>
</dbReference>
<accession>A0A7S1ERI9</accession>
<keyword evidence="4" id="KW-0804">Transcription</keyword>
<dbReference type="InterPro" id="IPR003029">
    <property type="entry name" value="S1_domain"/>
</dbReference>
<dbReference type="GO" id="GO:0005665">
    <property type="term" value="C:RNA polymerase II, core complex"/>
    <property type="evidence" value="ECO:0007669"/>
    <property type="project" value="TreeGrafter"/>
</dbReference>
<dbReference type="InterPro" id="IPR005576">
    <property type="entry name" value="Rpb7-like_N"/>
</dbReference>
<dbReference type="PANTHER" id="PTHR12709:SF4">
    <property type="entry name" value="DNA-DIRECTED RNA POLYMERASE II SUBUNIT RPB7"/>
    <property type="match status" value="1"/>
</dbReference>
<dbReference type="GO" id="GO:0006367">
    <property type="term" value="P:transcription initiation at RNA polymerase II promoter"/>
    <property type="evidence" value="ECO:0007669"/>
    <property type="project" value="TreeGrafter"/>
</dbReference>
<evidence type="ECO:0000256" key="5">
    <source>
        <dbReference type="ARBA" id="ARBA00023242"/>
    </source>
</evidence>
<evidence type="ECO:0000256" key="4">
    <source>
        <dbReference type="ARBA" id="ARBA00023163"/>
    </source>
</evidence>
<dbReference type="GO" id="GO:0031369">
    <property type="term" value="F:translation initiation factor binding"/>
    <property type="evidence" value="ECO:0007669"/>
    <property type="project" value="TreeGrafter"/>
</dbReference>
<dbReference type="PANTHER" id="PTHR12709">
    <property type="entry name" value="DNA-DIRECTED RNA POLYMERASE II, III"/>
    <property type="match status" value="1"/>
</dbReference>
<sequence length="171" mass="19061">MYYVLQLQRRVQIEPRLFNRNIEQTIIQKLINDVEGKFAGGNGFVVAVINLVHGVPSGQLDDGTGFAIFPVTYNAIVYRPFKNEVVDAIVSRVTQHGFFAEAGPLTIFVSHHLIPEDMAYQSMPEGFVSTDQGETITRDTKVRLKIIGLKIEVTDISATGSMRDDYLGVNE</sequence>
<reference evidence="8" key="1">
    <citation type="submission" date="2021-01" db="EMBL/GenBank/DDBJ databases">
        <authorList>
            <person name="Corre E."/>
            <person name="Pelletier E."/>
            <person name="Niang G."/>
            <person name="Scheremetjew M."/>
            <person name="Finn R."/>
            <person name="Kale V."/>
            <person name="Holt S."/>
            <person name="Cochrane G."/>
            <person name="Meng A."/>
            <person name="Brown T."/>
            <person name="Cohen L."/>
        </authorList>
    </citation>
    <scope>NUCLEOTIDE SEQUENCE</scope>
    <source>
        <strain evidence="8">CCMP3278</strain>
    </source>
</reference>
<dbReference type="SUPFAM" id="SSF50249">
    <property type="entry name" value="Nucleic acid-binding proteins"/>
    <property type="match status" value="1"/>
</dbReference>
<dbReference type="InterPro" id="IPR045113">
    <property type="entry name" value="Rpb7-like"/>
</dbReference>
<dbReference type="FunFam" id="3.30.1490.120:FF:000001">
    <property type="entry name" value="DNA-directed RNA polymerase II subunit RPB7"/>
    <property type="match status" value="1"/>
</dbReference>
<dbReference type="GO" id="GO:0003727">
    <property type="term" value="F:single-stranded RNA binding"/>
    <property type="evidence" value="ECO:0007669"/>
    <property type="project" value="TreeGrafter"/>
</dbReference>
<dbReference type="InterPro" id="IPR012340">
    <property type="entry name" value="NA-bd_OB-fold"/>
</dbReference>
<protein>
    <recommendedName>
        <fullName evidence="9">DNA-directed RNA polymerase II subunit RPB7</fullName>
    </recommendedName>
</protein>
<dbReference type="GO" id="GO:0003697">
    <property type="term" value="F:single-stranded DNA binding"/>
    <property type="evidence" value="ECO:0007669"/>
    <property type="project" value="TreeGrafter"/>
</dbReference>
<evidence type="ECO:0000259" key="7">
    <source>
        <dbReference type="Pfam" id="PF03876"/>
    </source>
</evidence>
<dbReference type="CDD" id="cd04329">
    <property type="entry name" value="RNAP_II_Rpb7_N"/>
    <property type="match status" value="1"/>
</dbReference>